<sequence>MSGFTTAFIGAGNMSRSIIGGLVTSGFDADSIRASNPGDGPFAELRKIGLTDLAHSNVSVAETADVVVLGVKPNLIREVCEELSPVLGANHLVVSVAAGVAADSIHDWLGAKSEVVRCMPNTPSQIGGGATGLFARSSVSAENRQRAEDIMRAVGIVRWVDDESLLHAVTAVAGSAPAYFFQFMEAMIDEAQRMGLDAESARTLCAQTCIGAGRMVAEGDVEASELRRRVCSPNGTTERAVMAFSTGGLDKLVSKAMQDCYARSEEMGRELS</sequence>
<comment type="similarity">
    <text evidence="1 4">Belongs to the pyrroline-5-carboxylate reductase family.</text>
</comment>
<reference evidence="8 9" key="1">
    <citation type="submission" date="2023-10" db="EMBL/GenBank/DDBJ databases">
        <title>Two novel species belonging to the OM43/NOR5 clade.</title>
        <authorList>
            <person name="Park M."/>
        </authorList>
    </citation>
    <scope>NUCLEOTIDE SEQUENCE [LARGE SCALE GENOMIC DNA]</scope>
    <source>
        <strain evidence="8 9">IMCC45268</strain>
    </source>
</reference>
<evidence type="ECO:0000313" key="9">
    <source>
        <dbReference type="Proteomes" id="UP001626549"/>
    </source>
</evidence>
<dbReference type="Pfam" id="PF14748">
    <property type="entry name" value="P5CR_dimer"/>
    <property type="match status" value="1"/>
</dbReference>
<dbReference type="PANTHER" id="PTHR11645:SF0">
    <property type="entry name" value="PYRROLINE-5-CARBOXYLATE REDUCTASE 3"/>
    <property type="match status" value="1"/>
</dbReference>
<dbReference type="InterPro" id="IPR028939">
    <property type="entry name" value="P5C_Rdtase_cat_N"/>
</dbReference>
<dbReference type="GO" id="GO:0004735">
    <property type="term" value="F:pyrroline-5-carboxylate reductase activity"/>
    <property type="evidence" value="ECO:0007669"/>
    <property type="project" value="UniProtKB-EC"/>
</dbReference>
<dbReference type="EMBL" id="CP136865">
    <property type="protein sequence ID" value="WOJ97516.1"/>
    <property type="molecule type" value="Genomic_DNA"/>
</dbReference>
<evidence type="ECO:0000259" key="6">
    <source>
        <dbReference type="Pfam" id="PF03807"/>
    </source>
</evidence>
<dbReference type="InterPro" id="IPR000304">
    <property type="entry name" value="Pyrroline-COOH_reductase"/>
</dbReference>
<proteinExistence type="inferred from homology"/>
<comment type="subcellular location">
    <subcellularLocation>
        <location evidence="4">Cytoplasm</location>
    </subcellularLocation>
</comment>
<keyword evidence="9" id="KW-1185">Reference proteome</keyword>
<comment type="pathway">
    <text evidence="4">Amino-acid biosynthesis; L-proline biosynthesis; L-proline from L-glutamate 5-semialdehyde: step 1/1.</text>
</comment>
<dbReference type="Pfam" id="PF03807">
    <property type="entry name" value="F420_oxidored"/>
    <property type="match status" value="1"/>
</dbReference>
<comment type="catalytic activity">
    <reaction evidence="4">
        <text>L-proline + NAD(+) = (S)-1-pyrroline-5-carboxylate + NADH + 2 H(+)</text>
        <dbReference type="Rhea" id="RHEA:14105"/>
        <dbReference type="ChEBI" id="CHEBI:15378"/>
        <dbReference type="ChEBI" id="CHEBI:17388"/>
        <dbReference type="ChEBI" id="CHEBI:57540"/>
        <dbReference type="ChEBI" id="CHEBI:57945"/>
        <dbReference type="ChEBI" id="CHEBI:60039"/>
        <dbReference type="EC" id="1.5.1.2"/>
    </reaction>
</comment>
<protein>
    <recommendedName>
        <fullName evidence="4 5">Pyrroline-5-carboxylate reductase</fullName>
        <shortName evidence="4">P5C reductase</shortName>
        <shortName evidence="4">P5CR</shortName>
        <ecNumber evidence="4 5">1.5.1.2</ecNumber>
    </recommendedName>
    <alternativeName>
        <fullName evidence="4">PCA reductase</fullName>
    </alternativeName>
</protein>
<keyword evidence="4" id="KW-0641">Proline biosynthesis</keyword>
<feature type="domain" description="Pyrroline-5-carboxylate reductase dimerisation" evidence="7">
    <location>
        <begin position="163"/>
        <end position="267"/>
    </location>
</feature>
<keyword evidence="4" id="KW-0963">Cytoplasm</keyword>
<dbReference type="NCBIfam" id="TIGR00112">
    <property type="entry name" value="proC"/>
    <property type="match status" value="1"/>
</dbReference>
<organism evidence="8 9">
    <name type="scientific">Congregibacter brevis</name>
    <dbReference type="NCBI Taxonomy" id="3081201"/>
    <lineage>
        <taxon>Bacteria</taxon>
        <taxon>Pseudomonadati</taxon>
        <taxon>Pseudomonadota</taxon>
        <taxon>Gammaproteobacteria</taxon>
        <taxon>Cellvibrionales</taxon>
        <taxon>Halieaceae</taxon>
        <taxon>Congregibacter</taxon>
    </lineage>
</organism>
<evidence type="ECO:0000256" key="1">
    <source>
        <dbReference type="ARBA" id="ARBA00005525"/>
    </source>
</evidence>
<dbReference type="InterPro" id="IPR029036">
    <property type="entry name" value="P5CR_dimer"/>
</dbReference>
<evidence type="ECO:0000259" key="7">
    <source>
        <dbReference type="Pfam" id="PF14748"/>
    </source>
</evidence>
<keyword evidence="4" id="KW-0028">Amino-acid biosynthesis</keyword>
<name>A0ABZ0IHK6_9GAMM</name>
<evidence type="ECO:0000256" key="5">
    <source>
        <dbReference type="NCBIfam" id="TIGR00112"/>
    </source>
</evidence>
<dbReference type="InterPro" id="IPR008927">
    <property type="entry name" value="6-PGluconate_DH-like_C_sf"/>
</dbReference>
<dbReference type="PIRSF" id="PIRSF000193">
    <property type="entry name" value="Pyrrol-5-carb_rd"/>
    <property type="match status" value="1"/>
</dbReference>
<evidence type="ECO:0000256" key="3">
    <source>
        <dbReference type="ARBA" id="ARBA00023002"/>
    </source>
</evidence>
<dbReference type="SUPFAM" id="SSF51735">
    <property type="entry name" value="NAD(P)-binding Rossmann-fold domains"/>
    <property type="match status" value="1"/>
</dbReference>
<accession>A0ABZ0IHK6</accession>
<comment type="catalytic activity">
    <reaction evidence="4">
        <text>L-proline + NADP(+) = (S)-1-pyrroline-5-carboxylate + NADPH + 2 H(+)</text>
        <dbReference type="Rhea" id="RHEA:14109"/>
        <dbReference type="ChEBI" id="CHEBI:15378"/>
        <dbReference type="ChEBI" id="CHEBI:17388"/>
        <dbReference type="ChEBI" id="CHEBI:57783"/>
        <dbReference type="ChEBI" id="CHEBI:58349"/>
        <dbReference type="ChEBI" id="CHEBI:60039"/>
        <dbReference type="EC" id="1.5.1.2"/>
    </reaction>
</comment>
<keyword evidence="2 4" id="KW-0521">NADP</keyword>
<keyword evidence="3 4" id="KW-0560">Oxidoreductase</keyword>
<dbReference type="EC" id="1.5.1.2" evidence="4 5"/>
<comment type="function">
    <text evidence="4">Catalyzes the reduction of 1-pyrroline-5-carboxylate (PCA) to L-proline.</text>
</comment>
<dbReference type="PANTHER" id="PTHR11645">
    <property type="entry name" value="PYRROLINE-5-CARBOXYLATE REDUCTASE"/>
    <property type="match status" value="1"/>
</dbReference>
<dbReference type="HAMAP" id="MF_01925">
    <property type="entry name" value="P5C_reductase"/>
    <property type="match status" value="1"/>
</dbReference>
<evidence type="ECO:0000313" key="8">
    <source>
        <dbReference type="EMBL" id="WOJ97516.1"/>
    </source>
</evidence>
<dbReference type="Proteomes" id="UP001626549">
    <property type="component" value="Chromosome"/>
</dbReference>
<feature type="domain" description="Pyrroline-5-carboxylate reductase catalytic N-terminal" evidence="6">
    <location>
        <begin position="7"/>
        <end position="99"/>
    </location>
</feature>
<gene>
    <name evidence="4 8" type="primary">proC</name>
    <name evidence="8" type="ORF">R0137_02845</name>
</gene>
<evidence type="ECO:0000256" key="4">
    <source>
        <dbReference type="HAMAP-Rule" id="MF_01925"/>
    </source>
</evidence>
<dbReference type="Gene3D" id="1.10.3730.10">
    <property type="entry name" value="ProC C-terminal domain-like"/>
    <property type="match status" value="1"/>
</dbReference>
<evidence type="ECO:0000256" key="2">
    <source>
        <dbReference type="ARBA" id="ARBA00022857"/>
    </source>
</evidence>
<dbReference type="Gene3D" id="3.40.50.720">
    <property type="entry name" value="NAD(P)-binding Rossmann-like Domain"/>
    <property type="match status" value="1"/>
</dbReference>
<dbReference type="SUPFAM" id="SSF48179">
    <property type="entry name" value="6-phosphogluconate dehydrogenase C-terminal domain-like"/>
    <property type="match status" value="1"/>
</dbReference>
<dbReference type="RefSeq" id="WP_407328393.1">
    <property type="nucleotide sequence ID" value="NZ_CP136865.1"/>
</dbReference>
<dbReference type="InterPro" id="IPR036291">
    <property type="entry name" value="NAD(P)-bd_dom_sf"/>
</dbReference>